<feature type="transmembrane region" description="Helical" evidence="6">
    <location>
        <begin position="460"/>
        <end position="485"/>
    </location>
</feature>
<feature type="transmembrane region" description="Helical" evidence="6">
    <location>
        <begin position="342"/>
        <end position="362"/>
    </location>
</feature>
<dbReference type="CDD" id="cd13128">
    <property type="entry name" value="MATE_Wzx_like"/>
    <property type="match status" value="1"/>
</dbReference>
<reference evidence="7 8" key="1">
    <citation type="submission" date="2010-12" db="EMBL/GenBank/DDBJ databases">
        <authorList>
            <person name="Muzny D."/>
            <person name="Qin X."/>
            <person name="Deng J."/>
            <person name="Jiang H."/>
            <person name="Liu Y."/>
            <person name="Qu J."/>
            <person name="Song X.-Z."/>
            <person name="Zhang L."/>
            <person name="Thornton R."/>
            <person name="Coyle M."/>
            <person name="Francisco L."/>
            <person name="Jackson L."/>
            <person name="Javaid M."/>
            <person name="Korchina V."/>
            <person name="Kovar C."/>
            <person name="Mata R."/>
            <person name="Mathew T."/>
            <person name="Ngo R."/>
            <person name="Nguyen L."/>
            <person name="Nguyen N."/>
            <person name="Okwuonu G."/>
            <person name="Ongeri F."/>
            <person name="Pham C."/>
            <person name="Simmons D."/>
            <person name="Wilczek-Boney K."/>
            <person name="Hale W."/>
            <person name="Jakkamsetti A."/>
            <person name="Pham P."/>
            <person name="Ruth R."/>
            <person name="San Lucas F."/>
            <person name="Warren J."/>
            <person name="Zhang J."/>
            <person name="Zhao Z."/>
            <person name="Zhou C."/>
            <person name="Zhu D."/>
            <person name="Lee S."/>
            <person name="Bess C."/>
            <person name="Blankenburg K."/>
            <person name="Forbes L."/>
            <person name="Fu Q."/>
            <person name="Gubbala S."/>
            <person name="Hirani K."/>
            <person name="Jayaseelan J.C."/>
            <person name="Lara F."/>
            <person name="Munidasa M."/>
            <person name="Palculict T."/>
            <person name="Patil S."/>
            <person name="Pu L.-L."/>
            <person name="Saada N."/>
            <person name="Tang L."/>
            <person name="Weissenberger G."/>
            <person name="Zhu Y."/>
            <person name="Hemphill L."/>
            <person name="Shang Y."/>
            <person name="Youmans B."/>
            <person name="Ayvaz T."/>
            <person name="Ross M."/>
            <person name="Santibanez J."/>
            <person name="Aqrawi P."/>
            <person name="Gross S."/>
            <person name="Joshi V."/>
            <person name="Fowler G."/>
            <person name="Nazareth L."/>
            <person name="Reid J."/>
            <person name="Worley K."/>
            <person name="Petrosino J."/>
            <person name="Highlander S."/>
            <person name="Gibbs R."/>
        </authorList>
    </citation>
    <scope>NUCLEOTIDE SEQUENCE [LARGE SCALE GENOMIC DNA]</scope>
    <source>
        <strain evidence="7 8">ATCC 23263</strain>
    </source>
</reference>
<feature type="transmembrane region" description="Helical" evidence="6">
    <location>
        <begin position="302"/>
        <end position="322"/>
    </location>
</feature>
<feature type="transmembrane region" description="Helical" evidence="6">
    <location>
        <begin position="222"/>
        <end position="241"/>
    </location>
</feature>
<dbReference type="HOGENOM" id="CLU_022017_0_0_9"/>
<keyword evidence="8" id="KW-1185">Reference proteome</keyword>
<dbReference type="PANTHER" id="PTHR30250">
    <property type="entry name" value="PST FAMILY PREDICTED COLANIC ACID TRANSPORTER"/>
    <property type="match status" value="1"/>
</dbReference>
<keyword evidence="4 6" id="KW-1133">Transmembrane helix</keyword>
<dbReference type="STRING" id="887929.HMP0721_2354"/>
<feature type="transmembrane region" description="Helical" evidence="6">
    <location>
        <begin position="160"/>
        <end position="176"/>
    </location>
</feature>
<feature type="transmembrane region" description="Helical" evidence="6">
    <location>
        <begin position="55"/>
        <end position="78"/>
    </location>
</feature>
<evidence type="ECO:0000256" key="1">
    <source>
        <dbReference type="ARBA" id="ARBA00004651"/>
    </source>
</evidence>
<feature type="transmembrane region" description="Helical" evidence="6">
    <location>
        <begin position="395"/>
        <end position="416"/>
    </location>
</feature>
<evidence type="ECO:0000313" key="8">
    <source>
        <dbReference type="Proteomes" id="UP000004754"/>
    </source>
</evidence>
<feature type="transmembrane region" description="Helical" evidence="6">
    <location>
        <begin position="182"/>
        <end position="202"/>
    </location>
</feature>
<dbReference type="GO" id="GO:0005886">
    <property type="term" value="C:plasma membrane"/>
    <property type="evidence" value="ECO:0007669"/>
    <property type="project" value="UniProtKB-SubCell"/>
</dbReference>
<comment type="caution">
    <text evidence="7">The sequence shown here is derived from an EMBL/GenBank/DDBJ whole genome shotgun (WGS) entry which is preliminary data.</text>
</comment>
<dbReference type="Pfam" id="PF01943">
    <property type="entry name" value="Polysacc_synt"/>
    <property type="match status" value="1"/>
</dbReference>
<feature type="transmembrane region" description="Helical" evidence="6">
    <location>
        <begin position="21"/>
        <end position="43"/>
    </location>
</feature>
<evidence type="ECO:0000256" key="3">
    <source>
        <dbReference type="ARBA" id="ARBA00022692"/>
    </source>
</evidence>
<evidence type="ECO:0000256" key="2">
    <source>
        <dbReference type="ARBA" id="ARBA00022475"/>
    </source>
</evidence>
<evidence type="ECO:0000313" key="7">
    <source>
        <dbReference type="EMBL" id="EFV00537.1"/>
    </source>
</evidence>
<comment type="subcellular location">
    <subcellularLocation>
        <location evidence="1">Cell membrane</location>
        <topology evidence="1">Multi-pass membrane protein</topology>
    </subcellularLocation>
</comment>
<keyword evidence="5 6" id="KW-0472">Membrane</keyword>
<feature type="transmembrane region" description="Helical" evidence="6">
    <location>
        <begin position="261"/>
        <end position="281"/>
    </location>
</feature>
<dbReference type="AlphaFoldDB" id="E6MK18"/>
<dbReference type="PANTHER" id="PTHR30250:SF11">
    <property type="entry name" value="O-ANTIGEN TRANSPORTER-RELATED"/>
    <property type="match status" value="1"/>
</dbReference>
<feature type="transmembrane region" description="Helical" evidence="6">
    <location>
        <begin position="369"/>
        <end position="389"/>
    </location>
</feature>
<dbReference type="InterPro" id="IPR050833">
    <property type="entry name" value="Poly_Biosynth_Transport"/>
</dbReference>
<accession>E6MK18</accession>
<dbReference type="EMBL" id="AEQN01000033">
    <property type="protein sequence ID" value="EFV00537.1"/>
    <property type="molecule type" value="Genomic_DNA"/>
</dbReference>
<dbReference type="InterPro" id="IPR002797">
    <property type="entry name" value="Polysacc_synth"/>
</dbReference>
<sequence>MKKTKNKKWDSNMGKGSIKRNFLLNSLLTISSFIFPMITFPYISRILLPAAIGRVSFATSLVTYFNLIAQLGIPTYGIRACAQVRDDKLKLTRVVQELLTINLLMSGLVYLLFFGLLILVPQLQDDRTLYLVMGSAILFNALGIDWMYQGLEQYAYITKRSILFKFLALIMMFAFIHQPKDYIIYGGISIFAASASNILNFINARKFIAMQYVGGYRFKRHFKAIGIFFAMSCATIIYTNLDTIMLKWLTTNTDVGYYNTAVKVKTILVGVVTSLGAVLLPRASYYVGNHMLEDFRRVSKKAINFVMVFAAPVSLYFILFAKPSIYLVSSGAFAGAIKPMQIIMPTVMLIGITNILGIQILVPLGRQKTVMWSEIAGAGVDFLVNWLLIPKYASAGAAFGTLLAEIVVLIVQFVSLRREIKLMVRQIYFGKIGLALLAGCIFSFWILKISPIFTAHFGNIVGNLIVLALSVSLFFAGYVMILLYYREPMTLYIKDQITGFLP</sequence>
<feature type="transmembrane region" description="Helical" evidence="6">
    <location>
        <begin position="428"/>
        <end position="448"/>
    </location>
</feature>
<feature type="transmembrane region" description="Helical" evidence="6">
    <location>
        <begin position="99"/>
        <end position="123"/>
    </location>
</feature>
<dbReference type="eggNOG" id="COG2244">
    <property type="taxonomic scope" value="Bacteria"/>
</dbReference>
<keyword evidence="3 6" id="KW-0812">Transmembrane</keyword>
<evidence type="ECO:0000256" key="5">
    <source>
        <dbReference type="ARBA" id="ARBA00023136"/>
    </source>
</evidence>
<keyword evidence="2" id="KW-1003">Cell membrane</keyword>
<proteinExistence type="predicted"/>
<evidence type="ECO:0000256" key="4">
    <source>
        <dbReference type="ARBA" id="ARBA00022989"/>
    </source>
</evidence>
<organism evidence="7 8">
    <name type="scientific">Pseudoramibacter alactolyticus ATCC 23263</name>
    <dbReference type="NCBI Taxonomy" id="887929"/>
    <lineage>
        <taxon>Bacteria</taxon>
        <taxon>Bacillati</taxon>
        <taxon>Bacillota</taxon>
        <taxon>Clostridia</taxon>
        <taxon>Eubacteriales</taxon>
        <taxon>Eubacteriaceae</taxon>
        <taxon>Pseudoramibacter</taxon>
    </lineage>
</organism>
<dbReference type="Proteomes" id="UP000004754">
    <property type="component" value="Unassembled WGS sequence"/>
</dbReference>
<evidence type="ECO:0000256" key="6">
    <source>
        <dbReference type="SAM" id="Phobius"/>
    </source>
</evidence>
<name>E6MK18_9FIRM</name>
<gene>
    <name evidence="7" type="ORF">HMP0721_2354</name>
</gene>
<feature type="transmembrane region" description="Helical" evidence="6">
    <location>
        <begin position="129"/>
        <end position="148"/>
    </location>
</feature>
<protein>
    <submittedName>
        <fullName evidence="7">Polysaccharide biosynthesis protein</fullName>
    </submittedName>
</protein>